<evidence type="ECO:0000256" key="1">
    <source>
        <dbReference type="ARBA" id="ARBA00004496"/>
    </source>
</evidence>
<evidence type="ECO:0008006" key="7">
    <source>
        <dbReference type="Google" id="ProtNLM"/>
    </source>
</evidence>
<evidence type="ECO:0000256" key="4">
    <source>
        <dbReference type="ARBA" id="ARBA00023186"/>
    </source>
</evidence>
<comment type="similarity">
    <text evidence="2">Belongs to the EspG family.</text>
</comment>
<keyword evidence="4" id="KW-0143">Chaperone</keyword>
<accession>A0A1A0WF26</accession>
<evidence type="ECO:0000313" key="5">
    <source>
        <dbReference type="EMBL" id="OBB97180.1"/>
    </source>
</evidence>
<comment type="subcellular location">
    <subcellularLocation>
        <location evidence="1">Cytoplasm</location>
    </subcellularLocation>
</comment>
<keyword evidence="3" id="KW-0963">Cytoplasm</keyword>
<organism evidence="5 6">
    <name type="scientific">Mycolicibacterium peregrinum</name>
    <name type="common">Mycobacterium peregrinum</name>
    <dbReference type="NCBI Taxonomy" id="43304"/>
    <lineage>
        <taxon>Bacteria</taxon>
        <taxon>Bacillati</taxon>
        <taxon>Actinomycetota</taxon>
        <taxon>Actinomycetes</taxon>
        <taxon>Mycobacteriales</taxon>
        <taxon>Mycobacteriaceae</taxon>
        <taxon>Mycolicibacterium</taxon>
    </lineage>
</organism>
<gene>
    <name evidence="5" type="ORF">A5779_15605</name>
</gene>
<sequence length="270" mass="28669">MTASLQPQFVLTDDELQVAATRVGVQSFPTVLAVRPRHATVDTLHAAFDHATRTLTAREVIVDGVVEPGLVPILEALQRPDREFALRLVTPEGMARICVVRRGGLTILARRIGHEIMLRVVGFGVELRDAVSALLAELPAAVAAEVTPVGAPLDVVAEKLSGTHDPAVLADRIRSLGTEPRAAMVLGSALASRQAFGEIVYYALSREDERIVRGPAAVGIFYTKRGRIVGAPSASPAGQLWTTLKAGSDHAVGQAIGQLVELSDEGWGDL</sequence>
<dbReference type="Proteomes" id="UP000094008">
    <property type="component" value="Unassembled WGS sequence"/>
</dbReference>
<protein>
    <recommendedName>
        <fullName evidence="7">ESX secretion-associated protein EspG</fullName>
    </recommendedName>
</protein>
<dbReference type="AlphaFoldDB" id="A0A1A0WF26"/>
<dbReference type="EMBL" id="LZSY01000020">
    <property type="protein sequence ID" value="OBB97180.1"/>
    <property type="molecule type" value="Genomic_DNA"/>
</dbReference>
<dbReference type="OrthoDB" id="3681944at2"/>
<comment type="caution">
    <text evidence="5">The sequence shown here is derived from an EMBL/GenBank/DDBJ whole genome shotgun (WGS) entry which is preliminary data.</text>
</comment>
<evidence type="ECO:0000256" key="2">
    <source>
        <dbReference type="ARBA" id="ARBA00006411"/>
    </source>
</evidence>
<dbReference type="Pfam" id="PF14011">
    <property type="entry name" value="ESX-1_EspG"/>
    <property type="match status" value="1"/>
</dbReference>
<reference evidence="6" key="1">
    <citation type="submission" date="2016-06" db="EMBL/GenBank/DDBJ databases">
        <authorList>
            <person name="Sutton G."/>
            <person name="Brinkac L."/>
            <person name="Sanka R."/>
            <person name="Adams M."/>
            <person name="Lau E."/>
            <person name="Mehaffy C."/>
            <person name="Tameris M."/>
            <person name="Hatherill M."/>
            <person name="Hanekom W."/>
            <person name="Mahomed H."/>
            <person name="Mcshane H."/>
        </authorList>
    </citation>
    <scope>NUCLEOTIDE SEQUENCE [LARGE SCALE GENOMIC DNA]</scope>
    <source>
        <strain evidence="6">852002-10433_SCH5171157</strain>
    </source>
</reference>
<evidence type="ECO:0000256" key="3">
    <source>
        <dbReference type="ARBA" id="ARBA00022490"/>
    </source>
</evidence>
<proteinExistence type="inferred from homology"/>
<dbReference type="InterPro" id="IPR025734">
    <property type="entry name" value="EspG"/>
</dbReference>
<evidence type="ECO:0000313" key="6">
    <source>
        <dbReference type="Proteomes" id="UP000094008"/>
    </source>
</evidence>
<dbReference type="GO" id="GO:0005737">
    <property type="term" value="C:cytoplasm"/>
    <property type="evidence" value="ECO:0007669"/>
    <property type="project" value="UniProtKB-SubCell"/>
</dbReference>
<name>A0A1A0WF26_MYCPR</name>
<dbReference type="RefSeq" id="WP_064878732.1">
    <property type="nucleotide sequence ID" value="NZ_LZSY01000020.1"/>
</dbReference>